<proteinExistence type="predicted"/>
<organism evidence="1 2">
    <name type="scientific">Niallia taxi</name>
    <dbReference type="NCBI Taxonomy" id="2499688"/>
    <lineage>
        <taxon>Bacteria</taxon>
        <taxon>Bacillati</taxon>
        <taxon>Bacillota</taxon>
        <taxon>Bacilli</taxon>
        <taxon>Bacillales</taxon>
        <taxon>Bacillaceae</taxon>
        <taxon>Niallia</taxon>
    </lineage>
</organism>
<keyword evidence="2" id="KW-1185">Reference proteome</keyword>
<dbReference type="Proteomes" id="UP000288024">
    <property type="component" value="Unassembled WGS sequence"/>
</dbReference>
<name>A0A3S2UVV1_9BACI</name>
<sequence>MIEMISSLVEGILLAIPSSADKKINKNFRLLRKEVWYRKLLYRHGTLIQLNDSLRHFIGQYDIESIINDYEKLIIFQADLKKVLVDENL</sequence>
<dbReference type="EMBL" id="RZTZ01000006">
    <property type="protein sequence ID" value="RVT60835.1"/>
    <property type="molecule type" value="Genomic_DNA"/>
</dbReference>
<dbReference type="RefSeq" id="WP_127739307.1">
    <property type="nucleotide sequence ID" value="NZ_CP196003.1"/>
</dbReference>
<reference evidence="1 2" key="1">
    <citation type="submission" date="2019-01" db="EMBL/GenBank/DDBJ databases">
        <title>Bacillus sp. M5HDSG1-1, whole genome shotgun sequence.</title>
        <authorList>
            <person name="Tuo L."/>
        </authorList>
    </citation>
    <scope>NUCLEOTIDE SEQUENCE [LARGE SCALE GENOMIC DNA]</scope>
    <source>
        <strain evidence="1 2">M5HDSG1-1</strain>
    </source>
</reference>
<gene>
    <name evidence="1" type="ORF">EM808_16550</name>
</gene>
<evidence type="ECO:0000313" key="2">
    <source>
        <dbReference type="Proteomes" id="UP000288024"/>
    </source>
</evidence>
<evidence type="ECO:0000313" key="1">
    <source>
        <dbReference type="EMBL" id="RVT60835.1"/>
    </source>
</evidence>
<accession>A0A3S2UVV1</accession>
<protein>
    <submittedName>
        <fullName evidence="1">Uncharacterized protein</fullName>
    </submittedName>
</protein>
<dbReference type="AlphaFoldDB" id="A0A3S2UVV1"/>
<comment type="caution">
    <text evidence="1">The sequence shown here is derived from an EMBL/GenBank/DDBJ whole genome shotgun (WGS) entry which is preliminary data.</text>
</comment>